<feature type="region of interest" description="Disordered" evidence="1">
    <location>
        <begin position="23"/>
        <end position="44"/>
    </location>
</feature>
<comment type="caution">
    <text evidence="3">The sequence shown here is derived from an EMBL/GenBank/DDBJ whole genome shotgun (WGS) entry which is preliminary data.</text>
</comment>
<accession>A0ABQ8EG80</accession>
<name>A0ABQ8EG80_BRANA</name>
<reference evidence="3 4" key="1">
    <citation type="submission" date="2021-05" db="EMBL/GenBank/DDBJ databases">
        <title>Genome Assembly of Synthetic Allotetraploid Brassica napus Reveals Homoeologous Exchanges between Subgenomes.</title>
        <authorList>
            <person name="Davis J.T."/>
        </authorList>
    </citation>
    <scope>NUCLEOTIDE SEQUENCE [LARGE SCALE GENOMIC DNA]</scope>
    <source>
        <strain evidence="4">cv. Da-Ae</strain>
        <tissue evidence="3">Seedling</tissue>
    </source>
</reference>
<evidence type="ECO:0000313" key="3">
    <source>
        <dbReference type="EMBL" id="KAH0940620.1"/>
    </source>
</evidence>
<feature type="transmembrane region" description="Helical" evidence="2">
    <location>
        <begin position="113"/>
        <end position="135"/>
    </location>
</feature>
<evidence type="ECO:0000256" key="2">
    <source>
        <dbReference type="SAM" id="Phobius"/>
    </source>
</evidence>
<keyword evidence="2" id="KW-1133">Transmembrane helix</keyword>
<dbReference type="EMBL" id="JAGKQM010000001">
    <property type="protein sequence ID" value="KAH0940620.1"/>
    <property type="molecule type" value="Genomic_DNA"/>
</dbReference>
<dbReference type="Proteomes" id="UP000824890">
    <property type="component" value="Unassembled WGS sequence"/>
</dbReference>
<protein>
    <submittedName>
        <fullName evidence="3">Uncharacterized protein</fullName>
    </submittedName>
</protein>
<keyword evidence="2" id="KW-0812">Transmembrane</keyword>
<proteinExistence type="predicted"/>
<sequence>MQIRGNKRILVIKKLEAGTGVQAQNSRRRWQRRTAEESSHSGGMAIRGRTHGYGWFVVQRSVEKILKDGVRVLVVMAPEPWLMVVLWMLAVASCDECKEDDEDDGDEDEMEETVLRILFLFVTEILCVPPSLFFANLSTTALSELWIRPHRLRWFRSWSNDALVGRVLVEEVACMFSGGVFREVEAFVDPPPPALVPGKGVFFRFAFAGFSFGERRLAQLRAST</sequence>
<organism evidence="3 4">
    <name type="scientific">Brassica napus</name>
    <name type="common">Rape</name>
    <dbReference type="NCBI Taxonomy" id="3708"/>
    <lineage>
        <taxon>Eukaryota</taxon>
        <taxon>Viridiplantae</taxon>
        <taxon>Streptophyta</taxon>
        <taxon>Embryophyta</taxon>
        <taxon>Tracheophyta</taxon>
        <taxon>Spermatophyta</taxon>
        <taxon>Magnoliopsida</taxon>
        <taxon>eudicotyledons</taxon>
        <taxon>Gunneridae</taxon>
        <taxon>Pentapetalae</taxon>
        <taxon>rosids</taxon>
        <taxon>malvids</taxon>
        <taxon>Brassicales</taxon>
        <taxon>Brassicaceae</taxon>
        <taxon>Brassiceae</taxon>
        <taxon>Brassica</taxon>
    </lineage>
</organism>
<keyword evidence="4" id="KW-1185">Reference proteome</keyword>
<keyword evidence="2" id="KW-0472">Membrane</keyword>
<feature type="transmembrane region" description="Helical" evidence="2">
    <location>
        <begin position="70"/>
        <end position="93"/>
    </location>
</feature>
<evidence type="ECO:0000313" key="4">
    <source>
        <dbReference type="Proteomes" id="UP000824890"/>
    </source>
</evidence>
<gene>
    <name evidence="3" type="ORF">HID58_000257</name>
</gene>
<evidence type="ECO:0000256" key="1">
    <source>
        <dbReference type="SAM" id="MobiDB-lite"/>
    </source>
</evidence>